<sequence length="67" mass="7744">FFSPPVLKQIKNKALHESYIDQLHQRDAKRKLESLKNAKRNEKQMNNDLKVVNSVKVARNALVSDAQ</sequence>
<evidence type="ECO:0000313" key="2">
    <source>
        <dbReference type="EMBL" id="EPS64978.1"/>
    </source>
</evidence>
<dbReference type="EMBL" id="AUSU01004499">
    <property type="protein sequence ID" value="EPS64978.1"/>
    <property type="molecule type" value="Genomic_DNA"/>
</dbReference>
<accession>S8DPJ2</accession>
<reference evidence="2 3" key="1">
    <citation type="journal article" date="2013" name="BMC Genomics">
        <title>The miniature genome of a carnivorous plant Genlisea aurea contains a low number of genes and short non-coding sequences.</title>
        <authorList>
            <person name="Leushkin E.V."/>
            <person name="Sutormin R.A."/>
            <person name="Nabieva E.R."/>
            <person name="Penin A.A."/>
            <person name="Kondrashov A.S."/>
            <person name="Logacheva M.D."/>
        </authorList>
    </citation>
    <scope>NUCLEOTIDE SEQUENCE [LARGE SCALE GENOMIC DNA]</scope>
</reference>
<protein>
    <submittedName>
        <fullName evidence="2">Uncharacterized protein</fullName>
    </submittedName>
</protein>
<evidence type="ECO:0000313" key="3">
    <source>
        <dbReference type="Proteomes" id="UP000015453"/>
    </source>
</evidence>
<keyword evidence="3" id="KW-1185">Reference proteome</keyword>
<organism evidence="2 3">
    <name type="scientific">Genlisea aurea</name>
    <dbReference type="NCBI Taxonomy" id="192259"/>
    <lineage>
        <taxon>Eukaryota</taxon>
        <taxon>Viridiplantae</taxon>
        <taxon>Streptophyta</taxon>
        <taxon>Embryophyta</taxon>
        <taxon>Tracheophyta</taxon>
        <taxon>Spermatophyta</taxon>
        <taxon>Magnoliopsida</taxon>
        <taxon>eudicotyledons</taxon>
        <taxon>Gunneridae</taxon>
        <taxon>Pentapetalae</taxon>
        <taxon>asterids</taxon>
        <taxon>lamiids</taxon>
        <taxon>Lamiales</taxon>
        <taxon>Lentibulariaceae</taxon>
        <taxon>Genlisea</taxon>
    </lineage>
</organism>
<evidence type="ECO:0000256" key="1">
    <source>
        <dbReference type="SAM" id="Coils"/>
    </source>
</evidence>
<dbReference type="OrthoDB" id="552191at2759"/>
<feature type="non-terminal residue" evidence="2">
    <location>
        <position position="1"/>
    </location>
</feature>
<feature type="coiled-coil region" evidence="1">
    <location>
        <begin position="25"/>
        <end position="55"/>
    </location>
</feature>
<gene>
    <name evidence="2" type="ORF">M569_09807</name>
</gene>
<proteinExistence type="predicted"/>
<keyword evidence="1" id="KW-0175">Coiled coil</keyword>
<dbReference type="AlphaFoldDB" id="S8DPJ2"/>
<dbReference type="Proteomes" id="UP000015453">
    <property type="component" value="Unassembled WGS sequence"/>
</dbReference>
<comment type="caution">
    <text evidence="2">The sequence shown here is derived from an EMBL/GenBank/DDBJ whole genome shotgun (WGS) entry which is preliminary data.</text>
</comment>
<name>S8DPJ2_9LAMI</name>
<feature type="non-terminal residue" evidence="2">
    <location>
        <position position="67"/>
    </location>
</feature>